<gene>
    <name evidence="3" type="ORF">LF1_10220</name>
</gene>
<name>A0A5B1CE64_9BACT</name>
<dbReference type="PROSITE" id="PS51257">
    <property type="entry name" value="PROKAR_LIPOPROTEIN"/>
    <property type="match status" value="1"/>
</dbReference>
<comment type="caution">
    <text evidence="3">The sequence shown here is derived from an EMBL/GenBank/DDBJ whole genome shotgun (WGS) entry which is preliminary data.</text>
</comment>
<evidence type="ECO:0000256" key="2">
    <source>
        <dbReference type="SAM" id="SignalP"/>
    </source>
</evidence>
<keyword evidence="4" id="KW-1185">Reference proteome</keyword>
<feature type="compositionally biased region" description="Polar residues" evidence="1">
    <location>
        <begin position="248"/>
        <end position="258"/>
    </location>
</feature>
<feature type="chain" id="PRO_5022707005" evidence="2">
    <location>
        <begin position="27"/>
        <end position="258"/>
    </location>
</feature>
<protein>
    <submittedName>
        <fullName evidence="3">Uncharacterized protein</fullName>
    </submittedName>
</protein>
<evidence type="ECO:0000313" key="3">
    <source>
        <dbReference type="EMBL" id="KAA1258502.1"/>
    </source>
</evidence>
<feature type="region of interest" description="Disordered" evidence="1">
    <location>
        <begin position="229"/>
        <end position="258"/>
    </location>
</feature>
<evidence type="ECO:0000313" key="4">
    <source>
        <dbReference type="Proteomes" id="UP000322699"/>
    </source>
</evidence>
<keyword evidence="2" id="KW-0732">Signal</keyword>
<accession>A0A5B1CE64</accession>
<reference evidence="3 4" key="1">
    <citation type="submission" date="2019-08" db="EMBL/GenBank/DDBJ databases">
        <title>Deep-cultivation of Planctomycetes and their phenomic and genomic characterization uncovers novel biology.</title>
        <authorList>
            <person name="Wiegand S."/>
            <person name="Jogler M."/>
            <person name="Boedeker C."/>
            <person name="Pinto D."/>
            <person name="Vollmers J."/>
            <person name="Rivas-Marin E."/>
            <person name="Kohn T."/>
            <person name="Peeters S.H."/>
            <person name="Heuer A."/>
            <person name="Rast P."/>
            <person name="Oberbeckmann S."/>
            <person name="Bunk B."/>
            <person name="Jeske O."/>
            <person name="Meyerdierks A."/>
            <person name="Storesund J.E."/>
            <person name="Kallscheuer N."/>
            <person name="Luecker S."/>
            <person name="Lage O.M."/>
            <person name="Pohl T."/>
            <person name="Merkel B.J."/>
            <person name="Hornburger P."/>
            <person name="Mueller R.-W."/>
            <person name="Bruemmer F."/>
            <person name="Labrenz M."/>
            <person name="Spormann A.M."/>
            <person name="Op Den Camp H."/>
            <person name="Overmann J."/>
            <person name="Amann R."/>
            <person name="Jetten M.S.M."/>
            <person name="Mascher T."/>
            <person name="Medema M.H."/>
            <person name="Devos D.P."/>
            <person name="Kaster A.-K."/>
            <person name="Ovreas L."/>
            <person name="Rohde M."/>
            <person name="Galperin M.Y."/>
            <person name="Jogler C."/>
        </authorList>
    </citation>
    <scope>NUCLEOTIDE SEQUENCE [LARGE SCALE GENOMIC DNA]</scope>
    <source>
        <strain evidence="3 4">LF1</strain>
    </source>
</reference>
<organism evidence="3 4">
    <name type="scientific">Rubripirellula obstinata</name>
    <dbReference type="NCBI Taxonomy" id="406547"/>
    <lineage>
        <taxon>Bacteria</taxon>
        <taxon>Pseudomonadati</taxon>
        <taxon>Planctomycetota</taxon>
        <taxon>Planctomycetia</taxon>
        <taxon>Pirellulales</taxon>
        <taxon>Pirellulaceae</taxon>
        <taxon>Rubripirellula</taxon>
    </lineage>
</organism>
<dbReference type="AlphaFoldDB" id="A0A5B1CE64"/>
<dbReference type="InterPro" id="IPR046596">
    <property type="entry name" value="DUF6655"/>
</dbReference>
<dbReference type="Pfam" id="PF20360">
    <property type="entry name" value="DUF6655"/>
    <property type="match status" value="1"/>
</dbReference>
<feature type="signal peptide" evidence="2">
    <location>
        <begin position="1"/>
        <end position="26"/>
    </location>
</feature>
<dbReference type="OrthoDB" id="276267at2"/>
<dbReference type="RefSeq" id="WP_068267353.1">
    <property type="nucleotide sequence ID" value="NZ_LWSK01000194.1"/>
</dbReference>
<dbReference type="Proteomes" id="UP000322699">
    <property type="component" value="Unassembled WGS sequence"/>
</dbReference>
<evidence type="ECO:0000256" key="1">
    <source>
        <dbReference type="SAM" id="MobiDB-lite"/>
    </source>
</evidence>
<dbReference type="EMBL" id="VRLW01000001">
    <property type="protein sequence ID" value="KAA1258502.1"/>
    <property type="molecule type" value="Genomic_DNA"/>
</dbReference>
<proteinExistence type="predicted"/>
<sequence length="258" mass="26868" precursor="true">MKNQKRIVKLGHAFAAAALVVGGSLATGCATTKTSNTARTGSEQLLISAAIDRSISKVHFSDFEGYKVFINETYLDGVDKGYLVGSIRHGILKHGGSIVDSADAADIVLEARSGGIGTDSQESFVGIPAIGIPGLPIEMPEIKFASRNTQMGTAKIGLVCYDAKTGAVMGDGGKATALTHNNDSYYLGIGPFKSGTLLEQREQAIGFNGVGGSMFGGAKTVAHSDMRMVKPSGTSATPDFPFNPEYQIATQPGSSTTR</sequence>